<evidence type="ECO:0000256" key="5">
    <source>
        <dbReference type="ARBA" id="ARBA00022989"/>
    </source>
</evidence>
<keyword evidence="3" id="KW-1003">Cell membrane</keyword>
<dbReference type="KEGG" id="cjap:GWK36_06200"/>
<dbReference type="CDD" id="cd16914">
    <property type="entry name" value="EcfT"/>
    <property type="match status" value="1"/>
</dbReference>
<feature type="transmembrane region" description="Helical" evidence="7">
    <location>
        <begin position="97"/>
        <end position="117"/>
    </location>
</feature>
<evidence type="ECO:0000256" key="7">
    <source>
        <dbReference type="SAM" id="Phobius"/>
    </source>
</evidence>
<proteinExistence type="inferred from homology"/>
<dbReference type="AlphaFoldDB" id="A0A6G7VCK5"/>
<evidence type="ECO:0000313" key="8">
    <source>
        <dbReference type="EMBL" id="QIK37640.1"/>
    </source>
</evidence>
<dbReference type="Pfam" id="PF02361">
    <property type="entry name" value="CbiQ"/>
    <property type="match status" value="1"/>
</dbReference>
<accession>A0A6G7VCK5</accession>
<evidence type="ECO:0000256" key="1">
    <source>
        <dbReference type="ARBA" id="ARBA00004141"/>
    </source>
</evidence>
<dbReference type="GO" id="GO:0005886">
    <property type="term" value="C:plasma membrane"/>
    <property type="evidence" value="ECO:0007669"/>
    <property type="project" value="UniProtKB-ARBA"/>
</dbReference>
<dbReference type="InterPro" id="IPR003339">
    <property type="entry name" value="ABC/ECF_trnsptr_transmembrane"/>
</dbReference>
<dbReference type="PANTHER" id="PTHR34857">
    <property type="entry name" value="SLL0384 PROTEIN"/>
    <property type="match status" value="1"/>
</dbReference>
<evidence type="ECO:0000256" key="6">
    <source>
        <dbReference type="ARBA" id="ARBA00023136"/>
    </source>
</evidence>
<evidence type="ECO:0000256" key="3">
    <source>
        <dbReference type="ARBA" id="ARBA00022475"/>
    </source>
</evidence>
<evidence type="ECO:0000256" key="4">
    <source>
        <dbReference type="ARBA" id="ARBA00022692"/>
    </source>
</evidence>
<feature type="transmembrane region" description="Helical" evidence="7">
    <location>
        <begin position="123"/>
        <end position="143"/>
    </location>
</feature>
<sequence length="244" mass="26856">MASGWLARRDPRLRLIAALVFALATMGLRSLWGAALALVLALGLALGAGVHMQELMRRLLVAEGLVAVLILTLPFSTYGPCALTFDGLCLSQMGLRVALLLFLKIHAALIALAALVGTLEPAALAQALGGLAVPQRLGLLLFLSIRQIHLTQTELMRLKQAMRARAFVPRADLHTWRTYGWLIGMLLLRSHRRAQRLLAAMRCRGFRERFHRLATLRWTGQDTLAACALAPLPLALCWLDRHLP</sequence>
<keyword evidence="6 7" id="KW-0472">Membrane</keyword>
<dbReference type="PANTHER" id="PTHR34857:SF2">
    <property type="entry name" value="SLL0384 PROTEIN"/>
    <property type="match status" value="1"/>
</dbReference>
<organism evidence="8 9">
    <name type="scientific">Caldichromatium japonicum</name>
    <dbReference type="NCBI Taxonomy" id="2699430"/>
    <lineage>
        <taxon>Bacteria</taxon>
        <taxon>Pseudomonadati</taxon>
        <taxon>Pseudomonadota</taxon>
        <taxon>Gammaproteobacteria</taxon>
        <taxon>Chromatiales</taxon>
        <taxon>Chromatiaceae</taxon>
        <taxon>Caldichromatium</taxon>
    </lineage>
</organism>
<dbReference type="RefSeq" id="WP_166270403.1">
    <property type="nucleotide sequence ID" value="NZ_CP048029.1"/>
</dbReference>
<evidence type="ECO:0000256" key="2">
    <source>
        <dbReference type="ARBA" id="ARBA00008564"/>
    </source>
</evidence>
<keyword evidence="9" id="KW-1185">Reference proteome</keyword>
<keyword evidence="4 7" id="KW-0812">Transmembrane</keyword>
<dbReference type="EMBL" id="CP048029">
    <property type="protein sequence ID" value="QIK37640.1"/>
    <property type="molecule type" value="Genomic_DNA"/>
</dbReference>
<feature type="transmembrane region" description="Helical" evidence="7">
    <location>
        <begin position="65"/>
        <end position="85"/>
    </location>
</feature>
<comment type="subcellular location">
    <subcellularLocation>
        <location evidence="1">Membrane</location>
        <topology evidence="1">Multi-pass membrane protein</topology>
    </subcellularLocation>
</comment>
<comment type="similarity">
    <text evidence="2">Belongs to the CbiQ family.</text>
</comment>
<reference evidence="9" key="1">
    <citation type="submission" date="2020-01" db="EMBL/GenBank/DDBJ databases">
        <title>Caldichromatium gen. nov., sp. nov., a thermophilic purple sulfur bacterium member of the family Chromatiaceae isolated from Nakabusa hot spring, Japan.</title>
        <authorList>
            <person name="Saini M.K."/>
            <person name="Hanada S."/>
            <person name="Tank M."/>
        </authorList>
    </citation>
    <scope>NUCLEOTIDE SEQUENCE [LARGE SCALE GENOMIC DNA]</scope>
    <source>
        <strain evidence="9">No.7</strain>
    </source>
</reference>
<protein>
    <submittedName>
        <fullName evidence="8">Cobalt ECF transporter T component CbiQ</fullName>
    </submittedName>
</protein>
<evidence type="ECO:0000313" key="9">
    <source>
        <dbReference type="Proteomes" id="UP000502699"/>
    </source>
</evidence>
<gene>
    <name evidence="8" type="ORF">GWK36_06200</name>
</gene>
<dbReference type="Proteomes" id="UP000502699">
    <property type="component" value="Chromosome"/>
</dbReference>
<name>A0A6G7VCK5_9GAMM</name>
<dbReference type="InterPro" id="IPR051611">
    <property type="entry name" value="ECF_transporter_component"/>
</dbReference>
<keyword evidence="5 7" id="KW-1133">Transmembrane helix</keyword>